<comment type="caution">
    <text evidence="2">The sequence shown here is derived from an EMBL/GenBank/DDBJ whole genome shotgun (WGS) entry which is preliminary data.</text>
</comment>
<dbReference type="Gene3D" id="2.60.20.10">
    <property type="entry name" value="Crystallins"/>
    <property type="match status" value="1"/>
</dbReference>
<evidence type="ECO:0000313" key="3">
    <source>
        <dbReference type="Proteomes" id="UP000588098"/>
    </source>
</evidence>
<evidence type="ECO:0000256" key="1">
    <source>
        <dbReference type="SAM" id="Phobius"/>
    </source>
</evidence>
<keyword evidence="3" id="KW-1185">Reference proteome</keyword>
<dbReference type="Pfam" id="PF03995">
    <property type="entry name" value="Inhibitor_I36"/>
    <property type="match status" value="1"/>
</dbReference>
<keyword evidence="1" id="KW-1133">Transmembrane helix</keyword>
<evidence type="ECO:0000313" key="2">
    <source>
        <dbReference type="EMBL" id="MBB5935727.1"/>
    </source>
</evidence>
<gene>
    <name evidence="2" type="ORF">FHS42_002796</name>
</gene>
<sequence>MKQQHCLNLYASEAEVASAGGTETDERRVQKMKKSLIGGVVAAACIAATTVVAGATQASANPNDCPNNAVCMWGDSNYEGRFLFVPGTSRSNVGSHMNDHTTALWNRTGSRVCPYDHAKYGGSLLAIVNTGESRPNIGSTANDRISSWRAC</sequence>
<proteinExistence type="predicted"/>
<name>A0A7W9QAK4_9ACTN</name>
<feature type="transmembrane region" description="Helical" evidence="1">
    <location>
        <begin position="36"/>
        <end position="55"/>
    </location>
</feature>
<dbReference type="RefSeq" id="WP_246494704.1">
    <property type="nucleotide sequence ID" value="NZ_JACHJL010000006.1"/>
</dbReference>
<reference evidence="2 3" key="1">
    <citation type="submission" date="2020-08" db="EMBL/GenBank/DDBJ databases">
        <title>Genomic Encyclopedia of Type Strains, Phase III (KMG-III): the genomes of soil and plant-associated and newly described type strains.</title>
        <authorList>
            <person name="Whitman W."/>
        </authorList>
    </citation>
    <scope>NUCLEOTIDE SEQUENCE [LARGE SCALE GENOMIC DNA]</scope>
    <source>
        <strain evidence="2 3">CECT 8305</strain>
    </source>
</reference>
<organism evidence="2 3">
    <name type="scientific">Streptomyces zagrosensis</name>
    <dbReference type="NCBI Taxonomy" id="1042984"/>
    <lineage>
        <taxon>Bacteria</taxon>
        <taxon>Bacillati</taxon>
        <taxon>Actinomycetota</taxon>
        <taxon>Actinomycetes</taxon>
        <taxon>Kitasatosporales</taxon>
        <taxon>Streptomycetaceae</taxon>
        <taxon>Streptomyces</taxon>
    </lineage>
</organism>
<dbReference type="EMBL" id="JACHJL010000006">
    <property type="protein sequence ID" value="MBB5935727.1"/>
    <property type="molecule type" value="Genomic_DNA"/>
</dbReference>
<keyword evidence="1" id="KW-0812">Transmembrane</keyword>
<dbReference type="AlphaFoldDB" id="A0A7W9QAK4"/>
<accession>A0A7W9QAK4</accession>
<protein>
    <recommendedName>
        <fullName evidence="4">Peptidase inhibitor</fullName>
    </recommendedName>
</protein>
<keyword evidence="1" id="KW-0472">Membrane</keyword>
<evidence type="ECO:0008006" key="4">
    <source>
        <dbReference type="Google" id="ProtNLM"/>
    </source>
</evidence>
<dbReference type="Proteomes" id="UP000588098">
    <property type="component" value="Unassembled WGS sequence"/>
</dbReference>